<dbReference type="InterPro" id="IPR025591">
    <property type="entry name" value="RloB"/>
</dbReference>
<dbReference type="STRING" id="1515612.SKP52_07270"/>
<name>A0A0A7PEC9_9SPHN</name>
<evidence type="ECO:0000313" key="2">
    <source>
        <dbReference type="Proteomes" id="UP000030907"/>
    </source>
</evidence>
<accession>A0A0A7PEC9</accession>
<reference evidence="1 2" key="1">
    <citation type="journal article" date="2015" name="Int. J. Syst. Evol. Microbiol.">
        <title>Description of Sphingopyxis fribergensis sp. nov. - a soil bacterium with the ability to degrade styrene and phenylacetic acid.</title>
        <authorList>
            <person name="Oelschlagel M."/>
            <person name="Ruckert C."/>
            <person name="Kalinowski J."/>
            <person name="Schmidt G."/>
            <person name="Schlomann M."/>
            <person name="Tischler D."/>
        </authorList>
    </citation>
    <scope>NUCLEOTIDE SEQUENCE [LARGE SCALE GENOMIC DNA]</scope>
    <source>
        <strain evidence="1 2">Kp5.2</strain>
    </source>
</reference>
<dbReference type="EMBL" id="CP009122">
    <property type="protein sequence ID" value="AJA08375.1"/>
    <property type="molecule type" value="Genomic_DNA"/>
</dbReference>
<dbReference type="RefSeq" id="WP_081997243.1">
    <property type="nucleotide sequence ID" value="NZ_CP009122.1"/>
</dbReference>
<proteinExistence type="predicted"/>
<evidence type="ECO:0000313" key="1">
    <source>
        <dbReference type="EMBL" id="AJA08375.1"/>
    </source>
</evidence>
<dbReference type="KEGG" id="sphk:SKP52_07270"/>
<dbReference type="Pfam" id="PF13707">
    <property type="entry name" value="RloB"/>
    <property type="match status" value="1"/>
</dbReference>
<dbReference type="AlphaFoldDB" id="A0A0A7PEC9"/>
<keyword evidence="2" id="KW-1185">Reference proteome</keyword>
<organism evidence="1 2">
    <name type="scientific">Sphingopyxis fribergensis</name>
    <dbReference type="NCBI Taxonomy" id="1515612"/>
    <lineage>
        <taxon>Bacteria</taxon>
        <taxon>Pseudomonadati</taxon>
        <taxon>Pseudomonadota</taxon>
        <taxon>Alphaproteobacteria</taxon>
        <taxon>Sphingomonadales</taxon>
        <taxon>Sphingomonadaceae</taxon>
        <taxon>Sphingopyxis</taxon>
    </lineage>
</organism>
<dbReference type="HOGENOM" id="CLU_090993_3_0_5"/>
<sequence length="222" mass="25270">MKRSRDTRSIQRRKASREPRQFLLIVCEGESTEPAYFAHYRRKLRLANVGIDICGAECGSDPKSVVKYAEARFKKDPSIDKCFCVIDRDRHLTDNFQGAISSGKSINNLYKNRDFIVHVSDPCIEYWFILHFQYTRTPFTESGQKSRGGCAVDKLVSLWPEYRKNLPDIGLSLEPRSAQARTNAIKALRDAETTSEPNPSTSLHLLIQELERMAARNNADAA</sequence>
<gene>
    <name evidence="1" type="ORF">SKP52_07270</name>
</gene>
<dbReference type="OrthoDB" id="9796523at2"/>
<dbReference type="Proteomes" id="UP000030907">
    <property type="component" value="Chromosome"/>
</dbReference>
<evidence type="ECO:0008006" key="3">
    <source>
        <dbReference type="Google" id="ProtNLM"/>
    </source>
</evidence>
<protein>
    <recommendedName>
        <fullName evidence="3">RloB domain-containing protein</fullName>
    </recommendedName>
</protein>